<comment type="caution">
    <text evidence="2">The sequence shown here is derived from an EMBL/GenBank/DDBJ whole genome shotgun (WGS) entry which is preliminary data.</text>
</comment>
<evidence type="ECO:0000256" key="1">
    <source>
        <dbReference type="SAM" id="MobiDB-lite"/>
    </source>
</evidence>
<keyword evidence="3" id="KW-1185">Reference proteome</keyword>
<dbReference type="Proteomes" id="UP000244037">
    <property type="component" value="Unassembled WGS sequence"/>
</dbReference>
<evidence type="ECO:0000313" key="2">
    <source>
        <dbReference type="EMBL" id="PTW49931.1"/>
    </source>
</evidence>
<feature type="region of interest" description="Disordered" evidence="1">
    <location>
        <begin position="62"/>
        <end position="93"/>
    </location>
</feature>
<proteinExistence type="predicted"/>
<feature type="region of interest" description="Disordered" evidence="1">
    <location>
        <begin position="228"/>
        <end position="248"/>
    </location>
</feature>
<gene>
    <name evidence="2" type="ORF">C8N38_106193</name>
</gene>
<feature type="compositionally biased region" description="Low complexity" evidence="1">
    <location>
        <begin position="1"/>
        <end position="15"/>
    </location>
</feature>
<organism evidence="2 3">
    <name type="scientific">Rhodovulum kholense</name>
    <dbReference type="NCBI Taxonomy" id="453584"/>
    <lineage>
        <taxon>Bacteria</taxon>
        <taxon>Pseudomonadati</taxon>
        <taxon>Pseudomonadota</taxon>
        <taxon>Alphaproteobacteria</taxon>
        <taxon>Rhodobacterales</taxon>
        <taxon>Paracoccaceae</taxon>
        <taxon>Rhodovulum</taxon>
    </lineage>
</organism>
<reference evidence="2 3" key="1">
    <citation type="submission" date="2018-04" db="EMBL/GenBank/DDBJ databases">
        <title>Genomic Encyclopedia of Archaeal and Bacterial Type Strains, Phase II (KMG-II): from individual species to whole genera.</title>
        <authorList>
            <person name="Goeker M."/>
        </authorList>
    </citation>
    <scope>NUCLEOTIDE SEQUENCE [LARGE SCALE GENOMIC DNA]</scope>
    <source>
        <strain evidence="2 3">DSM 19783</strain>
    </source>
</reference>
<sequence>MARARTTPRPSRPRTGLASPLGRGCTTAGRRHRHRAIASLGGRRTGRAVSAGCAIRTRLSKRTGGFSQTRPPRESRCAYPPETPGAPPCRQSPQRPILPQAGRCLSSRCPTSLSLHAPLGMALRFQDRCPRGQRPEGPCLRRRFCPRRSSLWSRGLRVRNIKPTPPIHAAPGVDRFPYADPLTDTPVPKTKNLLRPHRSAERIVCVCRSVTQDPAKSQHRVAFSNYSNSLTRSSRTTLAGPSASAHIG</sequence>
<accession>A0A8E2VLU0</accession>
<dbReference type="AlphaFoldDB" id="A0A8E2VLU0"/>
<protein>
    <submittedName>
        <fullName evidence="2">Uncharacterized protein</fullName>
    </submittedName>
</protein>
<feature type="compositionally biased region" description="Low complexity" evidence="1">
    <location>
        <begin position="228"/>
        <end position="238"/>
    </location>
</feature>
<name>A0A8E2VLU0_9RHOB</name>
<feature type="region of interest" description="Disordered" evidence="1">
    <location>
        <begin position="1"/>
        <end position="31"/>
    </location>
</feature>
<dbReference type="EMBL" id="QAYC01000006">
    <property type="protein sequence ID" value="PTW49931.1"/>
    <property type="molecule type" value="Genomic_DNA"/>
</dbReference>
<evidence type="ECO:0000313" key="3">
    <source>
        <dbReference type="Proteomes" id="UP000244037"/>
    </source>
</evidence>